<reference evidence="1 2" key="1">
    <citation type="submission" date="2017-12" db="EMBL/GenBank/DDBJ databases">
        <title>Gene loss provides genomic basis for host adaptation in cereal stripe rust fungi.</title>
        <authorList>
            <person name="Xia C."/>
        </authorList>
    </citation>
    <scope>NUCLEOTIDE SEQUENCE [LARGE SCALE GENOMIC DNA]</scope>
    <source>
        <strain evidence="1 2">93TX-2</strain>
    </source>
</reference>
<dbReference type="EMBL" id="PKSM01000107">
    <property type="protein sequence ID" value="POW11936.1"/>
    <property type="molecule type" value="Genomic_DNA"/>
</dbReference>
<dbReference type="Proteomes" id="UP000238274">
    <property type="component" value="Unassembled WGS sequence"/>
</dbReference>
<sequence length="349" mass="39774">MSRQGINLFARDNPPRGYNTTTELWRIRGIGLTPDPDHITLKCNTSFKLFYPKKSPRGKSWKPLSHLKKFPIKLNVGLTTFNKFHHIIADADSRRVHEKNDYQIKDKASYRHWMDTIVELGKDRTEASLELTMDNPGANKKLAQAEIDVQDHVLTKEAAKDAAAKRKATGDDSSVEVVTASDFSPLNVHMRKLFELHEPNKNYHPTIPVFRDSTDPDQYLLLTTAVCQEWAHALRGKVDGVGWFNPPAKFKMLKLSSKKRKTGDSSNTVGPPIVPDFNLVRKYVKFVNLDPAKRENVLKTLANNETDHTRLFESKSITDECMRRWGLADGTIAHLKDNVNRYFDHLGSK</sequence>
<reference evidence="2" key="2">
    <citation type="journal article" date="2018" name="BMC Genomics">
        <title>Genomic insights into host adaptation between the wheat stripe rust pathogen (Puccinia striiformis f. sp. tritici) and the barley stripe rust pathogen (Puccinia striiformis f. sp. hordei).</title>
        <authorList>
            <person name="Xia C."/>
            <person name="Wang M."/>
            <person name="Yin C."/>
            <person name="Cornejo O.E."/>
            <person name="Hulbert S.H."/>
            <person name="Chen X."/>
        </authorList>
    </citation>
    <scope>NUCLEOTIDE SEQUENCE [LARGE SCALE GENOMIC DNA]</scope>
    <source>
        <strain evidence="2">93TX-2</strain>
    </source>
</reference>
<dbReference type="AlphaFoldDB" id="A0A2S4VQV9"/>
<organism evidence="1 2">
    <name type="scientific">Puccinia striiformis</name>
    <dbReference type="NCBI Taxonomy" id="27350"/>
    <lineage>
        <taxon>Eukaryota</taxon>
        <taxon>Fungi</taxon>
        <taxon>Dikarya</taxon>
        <taxon>Basidiomycota</taxon>
        <taxon>Pucciniomycotina</taxon>
        <taxon>Pucciniomycetes</taxon>
        <taxon>Pucciniales</taxon>
        <taxon>Pucciniaceae</taxon>
        <taxon>Puccinia</taxon>
    </lineage>
</organism>
<evidence type="ECO:0000313" key="2">
    <source>
        <dbReference type="Proteomes" id="UP000238274"/>
    </source>
</evidence>
<keyword evidence="2" id="KW-1185">Reference proteome</keyword>
<name>A0A2S4VQV9_9BASI</name>
<dbReference type="OrthoDB" id="10530919at2759"/>
<gene>
    <name evidence="1" type="ORF">PSHT_08267</name>
</gene>
<evidence type="ECO:0000313" key="1">
    <source>
        <dbReference type="EMBL" id="POW11936.1"/>
    </source>
</evidence>
<reference evidence="2" key="3">
    <citation type="journal article" date="2018" name="Mol. Plant Microbe Interact.">
        <title>Genome sequence resources for the wheat stripe rust pathogen (Puccinia striiformis f. sp. tritici) and the barley stripe rust pathogen (Puccinia striiformis f. sp. hordei).</title>
        <authorList>
            <person name="Xia C."/>
            <person name="Wang M."/>
            <person name="Yin C."/>
            <person name="Cornejo O.E."/>
            <person name="Hulbert S.H."/>
            <person name="Chen X."/>
        </authorList>
    </citation>
    <scope>NUCLEOTIDE SEQUENCE [LARGE SCALE GENOMIC DNA]</scope>
    <source>
        <strain evidence="2">93TX-2</strain>
    </source>
</reference>
<proteinExistence type="predicted"/>
<protein>
    <submittedName>
        <fullName evidence="1">Uncharacterized protein</fullName>
    </submittedName>
</protein>
<dbReference type="VEuPathDB" id="FungiDB:PSTT_03251"/>
<dbReference type="VEuPathDB" id="FungiDB:PSHT_08267"/>
<accession>A0A2S4VQV9</accession>
<comment type="caution">
    <text evidence="1">The sequence shown here is derived from an EMBL/GenBank/DDBJ whole genome shotgun (WGS) entry which is preliminary data.</text>
</comment>